<dbReference type="InterPro" id="IPR027417">
    <property type="entry name" value="P-loop_NTPase"/>
</dbReference>
<dbReference type="GO" id="GO:0005886">
    <property type="term" value="C:plasma membrane"/>
    <property type="evidence" value="ECO:0007669"/>
    <property type="project" value="UniProtKB-SubCell"/>
</dbReference>
<dbReference type="PANTHER" id="PTHR43790:SF3">
    <property type="entry name" value="D-ALLOSE IMPORT ATP-BINDING PROTEIN ALSA-RELATED"/>
    <property type="match status" value="1"/>
</dbReference>
<evidence type="ECO:0000256" key="4">
    <source>
        <dbReference type="ARBA" id="ARBA00022475"/>
    </source>
</evidence>
<dbReference type="eggNOG" id="COG1129">
    <property type="taxonomic scope" value="Bacteria"/>
</dbReference>
<organism evidence="12 13">
    <name type="scientific">Bifidobacterium scardovii</name>
    <dbReference type="NCBI Taxonomy" id="158787"/>
    <lineage>
        <taxon>Bacteria</taxon>
        <taxon>Bacillati</taxon>
        <taxon>Actinomycetota</taxon>
        <taxon>Actinomycetes</taxon>
        <taxon>Bifidobacteriales</taxon>
        <taxon>Bifidobacteriaceae</taxon>
        <taxon>Bifidobacterium</taxon>
    </lineage>
</organism>
<keyword evidence="9" id="KW-1278">Translocase</keyword>
<dbReference type="RefSeq" id="WP_033517699.1">
    <property type="nucleotide sequence ID" value="NZ_CAUPKV010000023.1"/>
</dbReference>
<dbReference type="GeneID" id="85164633"/>
<evidence type="ECO:0000256" key="6">
    <source>
        <dbReference type="ARBA" id="ARBA00022737"/>
    </source>
</evidence>
<evidence type="ECO:0000256" key="7">
    <source>
        <dbReference type="ARBA" id="ARBA00022741"/>
    </source>
</evidence>
<dbReference type="FunFam" id="3.40.50.300:FF:000127">
    <property type="entry name" value="Ribose import ATP-binding protein RbsA"/>
    <property type="match status" value="1"/>
</dbReference>
<dbReference type="PROSITE" id="PS00211">
    <property type="entry name" value="ABC_TRANSPORTER_1"/>
    <property type="match status" value="1"/>
</dbReference>
<dbReference type="GO" id="GO:0005524">
    <property type="term" value="F:ATP binding"/>
    <property type="evidence" value="ECO:0007669"/>
    <property type="project" value="UniProtKB-KW"/>
</dbReference>
<dbReference type="GO" id="GO:0016887">
    <property type="term" value="F:ATP hydrolysis activity"/>
    <property type="evidence" value="ECO:0007669"/>
    <property type="project" value="InterPro"/>
</dbReference>
<evidence type="ECO:0000256" key="10">
    <source>
        <dbReference type="ARBA" id="ARBA00023136"/>
    </source>
</evidence>
<accession>A0A087DDZ5</accession>
<comment type="caution">
    <text evidence="12">The sequence shown here is derived from an EMBL/GenBank/DDBJ whole genome shotgun (WGS) entry which is preliminary data.</text>
</comment>
<keyword evidence="6" id="KW-0677">Repeat</keyword>
<evidence type="ECO:0000256" key="8">
    <source>
        <dbReference type="ARBA" id="ARBA00022840"/>
    </source>
</evidence>
<keyword evidence="4" id="KW-1003">Cell membrane</keyword>
<dbReference type="OrthoDB" id="39350at2"/>
<evidence type="ECO:0000259" key="11">
    <source>
        <dbReference type="PROSITE" id="PS50893"/>
    </source>
</evidence>
<gene>
    <name evidence="12" type="ORF">BSCA_0241</name>
</gene>
<protein>
    <submittedName>
        <fullName evidence="12">Ribose transport ATP-binding protein RbsA</fullName>
        <ecNumber evidence="12">3.6.3.17</ecNumber>
    </submittedName>
</protein>
<dbReference type="CDD" id="cd03216">
    <property type="entry name" value="ABC_Carb_Monos_I"/>
    <property type="match status" value="1"/>
</dbReference>
<dbReference type="EC" id="3.6.3.17" evidence="12"/>
<dbReference type="AlphaFoldDB" id="A0A087DDZ5"/>
<keyword evidence="13" id="KW-1185">Reference proteome</keyword>
<keyword evidence="3" id="KW-0813">Transport</keyword>
<keyword evidence="7" id="KW-0547">Nucleotide-binding</keyword>
<dbReference type="Pfam" id="PF00005">
    <property type="entry name" value="ABC_tran"/>
    <property type="match status" value="2"/>
</dbReference>
<keyword evidence="10" id="KW-0472">Membrane</keyword>
<reference evidence="12 13" key="1">
    <citation type="submission" date="2014-03" db="EMBL/GenBank/DDBJ databases">
        <title>Genomics of Bifidobacteria.</title>
        <authorList>
            <person name="Ventura M."/>
            <person name="Milani C."/>
            <person name="Lugli G.A."/>
        </authorList>
    </citation>
    <scope>NUCLEOTIDE SEQUENCE [LARGE SCALE GENOMIC DNA]</scope>
    <source>
        <strain evidence="12 13">LMG 21589</strain>
    </source>
</reference>
<dbReference type="GO" id="GO:0015749">
    <property type="term" value="P:monosaccharide transmembrane transport"/>
    <property type="evidence" value="ECO:0007669"/>
    <property type="project" value="UniProtKB-ARBA"/>
</dbReference>
<dbReference type="Proteomes" id="UP000029033">
    <property type="component" value="Unassembled WGS sequence"/>
</dbReference>
<evidence type="ECO:0000256" key="2">
    <source>
        <dbReference type="ARBA" id="ARBA00004533"/>
    </source>
</evidence>
<dbReference type="InterPro" id="IPR017871">
    <property type="entry name" value="ABC_transporter-like_CS"/>
</dbReference>
<dbReference type="FunFam" id="3.40.50.300:FF:000126">
    <property type="entry name" value="Galactose/methyl galactoside import ATP-binding protein MglA"/>
    <property type="match status" value="1"/>
</dbReference>
<comment type="subcellular location">
    <subcellularLocation>
        <location evidence="2">Cell inner membrane</location>
    </subcellularLocation>
    <subcellularLocation>
        <location evidence="1">Cell membrane</location>
        <topology evidence="1">Peripheral membrane protein</topology>
    </subcellularLocation>
</comment>
<dbReference type="EMBL" id="JGZO01000012">
    <property type="protein sequence ID" value="KFI93745.1"/>
    <property type="molecule type" value="Genomic_DNA"/>
</dbReference>
<keyword evidence="12" id="KW-0378">Hydrolase</keyword>
<evidence type="ECO:0000313" key="13">
    <source>
        <dbReference type="Proteomes" id="UP000029033"/>
    </source>
</evidence>
<dbReference type="SUPFAM" id="SSF52540">
    <property type="entry name" value="P-loop containing nucleoside triphosphate hydrolases"/>
    <property type="match status" value="2"/>
</dbReference>
<dbReference type="InterPro" id="IPR050107">
    <property type="entry name" value="ABC_carbohydrate_import_ATPase"/>
</dbReference>
<keyword evidence="5" id="KW-0762">Sugar transport</keyword>
<proteinExistence type="predicted"/>
<evidence type="ECO:0000256" key="3">
    <source>
        <dbReference type="ARBA" id="ARBA00022448"/>
    </source>
</evidence>
<name>A0A087DDZ5_9BIFI</name>
<sequence>MTESASQERLLLEAKGITKRFPGVLALSGVSLGIRPGEVHALMGENGAGKSTLMKIIGGIYQPDGGELLLNGEPYTPKGPADAQSKGVSLIHQELNLVPDLTVAQNIFLGREPMGAGKALLSEDKAVKKATELLHRIGVTFDARTLVRDLPVASQQMVEIAKAISFDSQLLVMDEPTAALTDREVDALFALIRDFVSPTTAVIYISHRMEELMQISDRITVFRDGRFVQELATEQTSRDEIVRLMVGRKITAYDRPEKTRDAQAAPTLEVRHVTNAMVKDASFSVYPGEILGFGGLAGAGRTELARAIIGADPKSSGEIIVEGKSVTIRRPSDAVDAGIAYLSEDRKQYGLVLDKTINDNVALASLKNFTDRIGLIKDGSIAKTAKNYIDALSIKTPSAMQQVKNLSGGNQQKVVIAKWLARDSKVLIFDEPTRGIDVGAKQEIYTLLDQLVQEGHCVVVISSELEELIRVSDRILVMCNGTITGELSHKEATQERIMELATTFRK</sequence>
<evidence type="ECO:0000313" key="12">
    <source>
        <dbReference type="EMBL" id="KFI93745.1"/>
    </source>
</evidence>
<dbReference type="SMART" id="SM00382">
    <property type="entry name" value="AAA"/>
    <property type="match status" value="2"/>
</dbReference>
<evidence type="ECO:0000256" key="9">
    <source>
        <dbReference type="ARBA" id="ARBA00022967"/>
    </source>
</evidence>
<feature type="domain" description="ABC transporter" evidence="11">
    <location>
        <begin position="12"/>
        <end position="249"/>
    </location>
</feature>
<dbReference type="PROSITE" id="PS50893">
    <property type="entry name" value="ABC_TRANSPORTER_2"/>
    <property type="match status" value="2"/>
</dbReference>
<dbReference type="PANTHER" id="PTHR43790">
    <property type="entry name" value="CARBOHYDRATE TRANSPORT ATP-BINDING PROTEIN MG119-RELATED"/>
    <property type="match status" value="1"/>
</dbReference>
<keyword evidence="8 12" id="KW-0067">ATP-binding</keyword>
<dbReference type="STRING" id="158787.BSCA_0241"/>
<evidence type="ECO:0000256" key="1">
    <source>
        <dbReference type="ARBA" id="ARBA00004202"/>
    </source>
</evidence>
<evidence type="ECO:0000256" key="5">
    <source>
        <dbReference type="ARBA" id="ARBA00022597"/>
    </source>
</evidence>
<dbReference type="InterPro" id="IPR003593">
    <property type="entry name" value="AAA+_ATPase"/>
</dbReference>
<dbReference type="Gene3D" id="3.40.50.300">
    <property type="entry name" value="P-loop containing nucleotide triphosphate hydrolases"/>
    <property type="match status" value="2"/>
</dbReference>
<feature type="domain" description="ABC transporter" evidence="11">
    <location>
        <begin position="257"/>
        <end position="505"/>
    </location>
</feature>
<dbReference type="InterPro" id="IPR003439">
    <property type="entry name" value="ABC_transporter-like_ATP-bd"/>
</dbReference>
<dbReference type="CDD" id="cd03215">
    <property type="entry name" value="ABC_Carb_Monos_II"/>
    <property type="match status" value="1"/>
</dbReference>